<evidence type="ECO:0000313" key="5">
    <source>
        <dbReference type="Proteomes" id="UP001642720"/>
    </source>
</evidence>
<dbReference type="Pfam" id="PF00023">
    <property type="entry name" value="Ank"/>
    <property type="match status" value="2"/>
</dbReference>
<dbReference type="InterPro" id="IPR050663">
    <property type="entry name" value="Ankyrin-SOCS_Box"/>
</dbReference>
<dbReference type="RefSeq" id="XP_073563988.1">
    <property type="nucleotide sequence ID" value="XM_073697625.1"/>
</dbReference>
<dbReference type="InterPro" id="IPR036770">
    <property type="entry name" value="Ankyrin_rpt-contain_sf"/>
</dbReference>
<dbReference type="PRINTS" id="PR01415">
    <property type="entry name" value="ANKYRIN"/>
</dbReference>
<dbReference type="Gene3D" id="1.25.40.20">
    <property type="entry name" value="Ankyrin repeat-containing domain"/>
    <property type="match status" value="3"/>
</dbReference>
<dbReference type="PROSITE" id="PS50088">
    <property type="entry name" value="ANK_REPEAT"/>
    <property type="match status" value="2"/>
</dbReference>
<keyword evidence="1" id="KW-0677">Repeat</keyword>
<evidence type="ECO:0000256" key="3">
    <source>
        <dbReference type="PROSITE-ProRule" id="PRU00023"/>
    </source>
</evidence>
<dbReference type="GeneID" id="300572075"/>
<gene>
    <name evidence="4" type="ORF">CCMA1212_000140</name>
</gene>
<dbReference type="PROSITE" id="PS50297">
    <property type="entry name" value="ANK_REP_REGION"/>
    <property type="match status" value="2"/>
</dbReference>
<evidence type="ECO:0000256" key="1">
    <source>
        <dbReference type="ARBA" id="ARBA00022737"/>
    </source>
</evidence>
<feature type="repeat" description="ANK" evidence="3">
    <location>
        <begin position="110"/>
        <end position="142"/>
    </location>
</feature>
<dbReference type="Proteomes" id="UP001642720">
    <property type="component" value="Unassembled WGS sequence"/>
</dbReference>
<evidence type="ECO:0008006" key="6">
    <source>
        <dbReference type="Google" id="ProtNLM"/>
    </source>
</evidence>
<name>A0ABY2HJT3_9HYPO</name>
<proteinExistence type="predicted"/>
<dbReference type="PANTHER" id="PTHR24193:SF122">
    <property type="entry name" value="ANKYRIN REPEAT DOMAIN-CONTAINING PROTEIN 23"/>
    <property type="match status" value="1"/>
</dbReference>
<accession>A0ABY2HJT3</accession>
<keyword evidence="2 3" id="KW-0040">ANK repeat</keyword>
<reference evidence="4 5" key="1">
    <citation type="submission" date="2018-01" db="EMBL/GenBank/DDBJ databases">
        <title>Genome characterization of the sugarcane-associated fungus Trichoderma ghanense CCMA-1212 and their application in lignocelulose bioconversion.</title>
        <authorList>
            <person name="Steindorff A.S."/>
            <person name="Mendes T.D."/>
            <person name="Vilela E.S.D."/>
            <person name="Rodrigues D.S."/>
            <person name="Formighieri E.F."/>
            <person name="Melo I.S."/>
            <person name="Favaro L.C.L."/>
        </authorList>
    </citation>
    <scope>NUCLEOTIDE SEQUENCE [LARGE SCALE GENOMIC DNA]</scope>
    <source>
        <strain evidence="4 5">CCMA-1212</strain>
    </source>
</reference>
<dbReference type="SMART" id="SM00248">
    <property type="entry name" value="ANK"/>
    <property type="match status" value="5"/>
</dbReference>
<evidence type="ECO:0000313" key="4">
    <source>
        <dbReference type="EMBL" id="TFB07787.1"/>
    </source>
</evidence>
<feature type="repeat" description="ANK" evidence="3">
    <location>
        <begin position="256"/>
        <end position="288"/>
    </location>
</feature>
<dbReference type="PANTHER" id="PTHR24193">
    <property type="entry name" value="ANKYRIN REPEAT PROTEIN"/>
    <property type="match status" value="1"/>
</dbReference>
<dbReference type="SUPFAM" id="SSF48403">
    <property type="entry name" value="Ankyrin repeat"/>
    <property type="match status" value="1"/>
</dbReference>
<organism evidence="4 5">
    <name type="scientific">Trichoderma ghanense</name>
    <dbReference type="NCBI Taxonomy" id="65468"/>
    <lineage>
        <taxon>Eukaryota</taxon>
        <taxon>Fungi</taxon>
        <taxon>Dikarya</taxon>
        <taxon>Ascomycota</taxon>
        <taxon>Pezizomycotina</taxon>
        <taxon>Sordariomycetes</taxon>
        <taxon>Hypocreomycetidae</taxon>
        <taxon>Hypocreales</taxon>
        <taxon>Hypocreaceae</taxon>
        <taxon>Trichoderma</taxon>
    </lineage>
</organism>
<protein>
    <recommendedName>
        <fullName evidence="6">Ankyrin repeat protein</fullName>
    </recommendedName>
</protein>
<dbReference type="EMBL" id="PPTA01000001">
    <property type="protein sequence ID" value="TFB07787.1"/>
    <property type="molecule type" value="Genomic_DNA"/>
</dbReference>
<dbReference type="InterPro" id="IPR036047">
    <property type="entry name" value="F-box-like_dom_sf"/>
</dbReference>
<sequence length="660" mass="74482">MALLDREYVPWAPRDPLSILPAELKSDIIRRSSVKTLGCLAQVSKLFYEIVTPVLYRKDAEDQRPRAIFWAASSKTTLVTDKAVARVLDLAIQYGGDVDRMYKYGTDHSFTAAPLHLAASRGNLAAARRLLEHGARVNALGRAWARPGSPRFRDCVPYAPELGDTTIWRAVDRGLWRPLFVPFVFRDEEMIQLLLQFGASPVLTVPINNERATAYSPGTLNILHVASANPSVKATDHANRSYFETFAGLGNVAIEQGSTPLFLALRRRNTKALEMLIANGANIEVVNEFGRTLLTQAIAYRFMSKIAQERQWYDGTAERLIKSHKAKVSNYGPGGAWETPLTCTIKAIEQIPDEYKRPIQDVGAMIKLLLEHGADVNERPDEGITILHALCDVICRGNNSNGLLEIFTQLVGKGADLAIPFRSGRSVLGTCVMKYDQRPPKFFKLLLELQAPLVPQEVDAVFVKWAKTSSFRKLLDTFIPQYQSHVSQTAIDSMYQAVLGRDETLFKRLKEHFPTTTTAERSAAETFLDRKRHIKWFNLALEMEGFDGGYIHDDGKGLLHCIIDRLENDKNYKDAQARDDAYEVLWRGAIPNHKNRRSKTPLQVLRDLVTKRDCPILRLYLYDVGACWDELTARHAPETINQPHMKEQWRKALDEISSPE</sequence>
<dbReference type="SUPFAM" id="SSF81383">
    <property type="entry name" value="F-box domain"/>
    <property type="match status" value="1"/>
</dbReference>
<keyword evidence="5" id="KW-1185">Reference proteome</keyword>
<evidence type="ECO:0000256" key="2">
    <source>
        <dbReference type="ARBA" id="ARBA00023043"/>
    </source>
</evidence>
<dbReference type="InterPro" id="IPR002110">
    <property type="entry name" value="Ankyrin_rpt"/>
</dbReference>
<comment type="caution">
    <text evidence="4">The sequence shown here is derived from an EMBL/GenBank/DDBJ whole genome shotgun (WGS) entry which is preliminary data.</text>
</comment>